<evidence type="ECO:0000313" key="1">
    <source>
        <dbReference type="EMBL" id="KAF2650280.1"/>
    </source>
</evidence>
<dbReference type="EMBL" id="MU004461">
    <property type="protein sequence ID" value="KAF2650280.1"/>
    <property type="molecule type" value="Genomic_DNA"/>
</dbReference>
<dbReference type="AlphaFoldDB" id="A0A6A6SRK6"/>
<name>A0A6A6SRK6_9PLEO</name>
<accession>A0A6A6SRK6</accession>
<organism evidence="1 2">
    <name type="scientific">Lophiostoma macrostomum CBS 122681</name>
    <dbReference type="NCBI Taxonomy" id="1314788"/>
    <lineage>
        <taxon>Eukaryota</taxon>
        <taxon>Fungi</taxon>
        <taxon>Dikarya</taxon>
        <taxon>Ascomycota</taxon>
        <taxon>Pezizomycotina</taxon>
        <taxon>Dothideomycetes</taxon>
        <taxon>Pleosporomycetidae</taxon>
        <taxon>Pleosporales</taxon>
        <taxon>Lophiostomataceae</taxon>
        <taxon>Lophiostoma</taxon>
    </lineage>
</organism>
<evidence type="ECO:0000313" key="2">
    <source>
        <dbReference type="Proteomes" id="UP000799324"/>
    </source>
</evidence>
<reference evidence="1" key="1">
    <citation type="journal article" date="2020" name="Stud. Mycol.">
        <title>101 Dothideomycetes genomes: a test case for predicting lifestyles and emergence of pathogens.</title>
        <authorList>
            <person name="Haridas S."/>
            <person name="Albert R."/>
            <person name="Binder M."/>
            <person name="Bloem J."/>
            <person name="Labutti K."/>
            <person name="Salamov A."/>
            <person name="Andreopoulos B."/>
            <person name="Baker S."/>
            <person name="Barry K."/>
            <person name="Bills G."/>
            <person name="Bluhm B."/>
            <person name="Cannon C."/>
            <person name="Castanera R."/>
            <person name="Culley D."/>
            <person name="Daum C."/>
            <person name="Ezra D."/>
            <person name="Gonzalez J."/>
            <person name="Henrissat B."/>
            <person name="Kuo A."/>
            <person name="Liang C."/>
            <person name="Lipzen A."/>
            <person name="Lutzoni F."/>
            <person name="Magnuson J."/>
            <person name="Mondo S."/>
            <person name="Nolan M."/>
            <person name="Ohm R."/>
            <person name="Pangilinan J."/>
            <person name="Park H.-J."/>
            <person name="Ramirez L."/>
            <person name="Alfaro M."/>
            <person name="Sun H."/>
            <person name="Tritt A."/>
            <person name="Yoshinaga Y."/>
            <person name="Zwiers L.-H."/>
            <person name="Turgeon B."/>
            <person name="Goodwin S."/>
            <person name="Spatafora J."/>
            <person name="Crous P."/>
            <person name="Grigoriev I."/>
        </authorList>
    </citation>
    <scope>NUCLEOTIDE SEQUENCE</scope>
    <source>
        <strain evidence="1">CBS 122681</strain>
    </source>
</reference>
<keyword evidence="2" id="KW-1185">Reference proteome</keyword>
<gene>
    <name evidence="1" type="ORF">K491DRAFT_144172</name>
</gene>
<proteinExistence type="predicted"/>
<sequence>MLLYVRMDGYSVGNPCGINPKTEAPRQGDQPWPRPGTVGRVLLVSVSEGSWSGRGAAPGAAARWACIAERYAGGGDDGCAKCRGLTSTISRRQAVALCLRERARRPPVASSSLAARPWRAMLLMLMMRAGWSRARSAAGQVSHLPWTTGRLMEELTLPLIEAIYSLRQERGEGLALAPIRTDGLTLALAPWPRPPSPMSPCPVRPYSQSADGLPMPWLSHSNLRLAPPPTFRAKCPYLEVAAKHRRWRASA</sequence>
<protein>
    <submittedName>
        <fullName evidence="1">Uncharacterized protein</fullName>
    </submittedName>
</protein>
<dbReference type="Proteomes" id="UP000799324">
    <property type="component" value="Unassembled WGS sequence"/>
</dbReference>